<protein>
    <recommendedName>
        <fullName evidence="3">mRNA 3'-end-processing protein RNA14</fullName>
    </recommendedName>
</protein>
<evidence type="ECO:0000256" key="4">
    <source>
        <dbReference type="SAM" id="MobiDB-lite"/>
    </source>
</evidence>
<dbReference type="SMART" id="SM00386">
    <property type="entry name" value="HAT"/>
    <property type="match status" value="7"/>
</dbReference>
<feature type="compositionally biased region" description="Basic and acidic residues" evidence="4">
    <location>
        <begin position="701"/>
        <end position="710"/>
    </location>
</feature>
<feature type="region of interest" description="Disordered" evidence="4">
    <location>
        <begin position="1"/>
        <end position="23"/>
    </location>
</feature>
<evidence type="ECO:0000313" key="6">
    <source>
        <dbReference type="EMBL" id="KAF4616078.1"/>
    </source>
</evidence>
<dbReference type="InterPro" id="IPR003107">
    <property type="entry name" value="HAT"/>
</dbReference>
<proteinExistence type="predicted"/>
<keyword evidence="2 3" id="KW-0539">Nucleus</keyword>
<gene>
    <name evidence="6" type="ORF">D9613_011315</name>
</gene>
<dbReference type="SUPFAM" id="SSF48452">
    <property type="entry name" value="TPR-like"/>
    <property type="match status" value="2"/>
</dbReference>
<dbReference type="Pfam" id="PF05843">
    <property type="entry name" value="Suf"/>
    <property type="match status" value="1"/>
</dbReference>
<feature type="domain" description="Suppressor of forked" evidence="5">
    <location>
        <begin position="52"/>
        <end position="622"/>
    </location>
</feature>
<reference evidence="6 7" key="1">
    <citation type="submission" date="2019-12" db="EMBL/GenBank/DDBJ databases">
        <authorList>
            <person name="Floudas D."/>
            <person name="Bentzer J."/>
            <person name="Ahren D."/>
            <person name="Johansson T."/>
            <person name="Persson P."/>
            <person name="Tunlid A."/>
        </authorList>
    </citation>
    <scope>NUCLEOTIDE SEQUENCE [LARGE SCALE GENOMIC DNA]</scope>
    <source>
        <strain evidence="6 7">CBS 102.39</strain>
    </source>
</reference>
<feature type="compositionally biased region" description="Basic and acidic residues" evidence="4">
    <location>
        <begin position="671"/>
        <end position="684"/>
    </location>
</feature>
<keyword evidence="3" id="KW-0507">mRNA processing</keyword>
<evidence type="ECO:0000256" key="3">
    <source>
        <dbReference type="RuleBase" id="RU369035"/>
    </source>
</evidence>
<name>A0A8H4VN55_9AGAR</name>
<feature type="compositionally biased region" description="Polar residues" evidence="4">
    <location>
        <begin position="831"/>
        <end position="841"/>
    </location>
</feature>
<dbReference type="InterPro" id="IPR045243">
    <property type="entry name" value="Rna14-like"/>
</dbReference>
<comment type="caution">
    <text evidence="6">The sequence shown here is derived from an EMBL/GenBank/DDBJ whole genome shotgun (WGS) entry which is preliminary data.</text>
</comment>
<dbReference type="InterPro" id="IPR008847">
    <property type="entry name" value="Suf"/>
</dbReference>
<feature type="region of interest" description="Disordered" evidence="4">
    <location>
        <begin position="651"/>
        <end position="764"/>
    </location>
</feature>
<dbReference type="PANTHER" id="PTHR19980">
    <property type="entry name" value="RNA CLEAVAGE STIMULATION FACTOR"/>
    <property type="match status" value="1"/>
</dbReference>
<dbReference type="PANTHER" id="PTHR19980:SF0">
    <property type="entry name" value="CLEAVAGE STIMULATION FACTOR SUBUNIT 3"/>
    <property type="match status" value="1"/>
</dbReference>
<accession>A0A8H4VN55</accession>
<keyword evidence="3" id="KW-0963">Cytoplasm</keyword>
<dbReference type="Gene3D" id="1.25.40.1040">
    <property type="match status" value="1"/>
</dbReference>
<dbReference type="GO" id="GO:0003729">
    <property type="term" value="F:mRNA binding"/>
    <property type="evidence" value="ECO:0007669"/>
    <property type="project" value="TreeGrafter"/>
</dbReference>
<comment type="function">
    <text evidence="3">Component of the cleavage factor IA (CFIA) complex, which is involved in the endonucleolytic cleavage during polyadenylation-dependent pre-mRNA 3'-end formation.</text>
</comment>
<keyword evidence="1" id="KW-0677">Repeat</keyword>
<dbReference type="AlphaFoldDB" id="A0A8H4VN55"/>
<feature type="region of interest" description="Disordered" evidence="4">
    <location>
        <begin position="410"/>
        <end position="441"/>
    </location>
</feature>
<evidence type="ECO:0000256" key="2">
    <source>
        <dbReference type="ARBA" id="ARBA00023242"/>
    </source>
</evidence>
<evidence type="ECO:0000313" key="7">
    <source>
        <dbReference type="Proteomes" id="UP000521872"/>
    </source>
</evidence>
<feature type="region of interest" description="Disordered" evidence="4">
    <location>
        <begin position="799"/>
        <end position="841"/>
    </location>
</feature>
<feature type="compositionally biased region" description="Basic and acidic residues" evidence="4">
    <location>
        <begin position="749"/>
        <end position="758"/>
    </location>
</feature>
<dbReference type="GO" id="GO:0005634">
    <property type="term" value="C:nucleus"/>
    <property type="evidence" value="ECO:0007669"/>
    <property type="project" value="UniProtKB-SubCell"/>
</dbReference>
<feature type="compositionally biased region" description="Acidic residues" evidence="4">
    <location>
        <begin position="1"/>
        <end position="11"/>
    </location>
</feature>
<dbReference type="GO" id="GO:0180010">
    <property type="term" value="P:co-transcriptional mRNA 3'-end processing, cleavage and polyadenylation pathway"/>
    <property type="evidence" value="ECO:0007669"/>
    <property type="project" value="UniProtKB-UniRule"/>
</dbReference>
<keyword evidence="7" id="KW-1185">Reference proteome</keyword>
<sequence>MATNAEEDDTFADFQGDSTQPTEEILSELSKLTSIKDEAALEPQMPPPSEYDSLTAELAERPHNPDGWRRLVQLAEDSRDIEKISAAYEALLKQYPNNATAQIQYISHFVGDQSSEKAEDLFKKYLMKSPWVELWNFYLTYIRRLNTAPSQREVIKMSYEFALNHVGQDKDSGQIWSDYIQFLQAGEAATTWDQQQKMDSLRKVYHRAVQIPLDNVERLWQELETFETGLNKITAKKFMADLSPAHMQARTVLRQLVNHVGPLYPATNEDMYLPPLPTFDASERALVGKWKAYLKWEESNPLELEEKDKATLITRIQCVYRKAVIRMRYYTEIWFMAYTWTNSVGKHDEAISILKAGLEANPASYLLTFTYAEALEIKKEYAEVHTLYEKFLGVLRERLERLDKYTKATINGNTSQSSNDSDKIQNGSNNNDAQGASFNGTQPEEDQVRLAELQKHRTEYGLAWIMYMRFAWRAEGVKVARSVFSKARKDTWSPWEVYEAAALNEYHCSNDKGVASRIFEKGLELFGEEIEFVLRYLGFLISINDKNNARALFERVIPKFPAERARPLWERWARYEYQYGDLEAALKLEKRMAEVYVSDPPIKRLAQRHIYLGTDAIAERDLGFAIARRGNVAATSASFDRLNASQGSLANLQNSSSSMSQPSHSNNKRAASPEHRVKREEGRGDYAAGHKRPRPASPARPSERDRDGRWEGPSQRRRFSPPPPPSWERDDRGPNAGRGGRDNAPPGRAQERDDDKRPGQAALPPVISWFIGELPAPSSFDGPVFRTDDLMNLFRNAVIPSTTSRMKSPPPPPRSTAGAGRPPPDYGPYQGPNSSGRGRRY</sequence>
<organism evidence="6 7">
    <name type="scientific">Agrocybe pediades</name>
    <dbReference type="NCBI Taxonomy" id="84607"/>
    <lineage>
        <taxon>Eukaryota</taxon>
        <taxon>Fungi</taxon>
        <taxon>Dikarya</taxon>
        <taxon>Basidiomycota</taxon>
        <taxon>Agaricomycotina</taxon>
        <taxon>Agaricomycetes</taxon>
        <taxon>Agaricomycetidae</taxon>
        <taxon>Agaricales</taxon>
        <taxon>Agaricineae</taxon>
        <taxon>Strophariaceae</taxon>
        <taxon>Agrocybe</taxon>
    </lineage>
</organism>
<comment type="subcellular location">
    <subcellularLocation>
        <location evidence="3">Nucleus</location>
    </subcellularLocation>
    <subcellularLocation>
        <location evidence="3">Cytoplasm</location>
    </subcellularLocation>
    <text evidence="3">Nucleus and/or cytoplasm.</text>
</comment>
<evidence type="ECO:0000256" key="1">
    <source>
        <dbReference type="ARBA" id="ARBA00022737"/>
    </source>
</evidence>
<dbReference type="Proteomes" id="UP000521872">
    <property type="component" value="Unassembled WGS sequence"/>
</dbReference>
<dbReference type="InterPro" id="IPR011990">
    <property type="entry name" value="TPR-like_helical_dom_sf"/>
</dbReference>
<dbReference type="GO" id="GO:0005737">
    <property type="term" value="C:cytoplasm"/>
    <property type="evidence" value="ECO:0007669"/>
    <property type="project" value="UniProtKB-SubCell"/>
</dbReference>
<feature type="compositionally biased region" description="Low complexity" evidence="4">
    <location>
        <begin position="651"/>
        <end position="665"/>
    </location>
</feature>
<evidence type="ECO:0000259" key="5">
    <source>
        <dbReference type="Pfam" id="PF05843"/>
    </source>
</evidence>
<dbReference type="EMBL" id="JAACJL010000032">
    <property type="protein sequence ID" value="KAF4616078.1"/>
    <property type="molecule type" value="Genomic_DNA"/>
</dbReference>